<keyword evidence="2" id="KW-1185">Reference proteome</keyword>
<dbReference type="RefSeq" id="XP_012768305.1">
    <property type="nucleotide sequence ID" value="XM_012912851.1"/>
</dbReference>
<name>A0A061DB24_BABBI</name>
<dbReference type="VEuPathDB" id="PiroplasmaDB:BBBOND_0300240"/>
<protein>
    <submittedName>
        <fullName evidence="1">Uncharacterized protein</fullName>
    </submittedName>
</protein>
<proteinExistence type="predicted"/>
<evidence type="ECO:0000313" key="1">
    <source>
        <dbReference type="EMBL" id="CDR96119.1"/>
    </source>
</evidence>
<dbReference type="EMBL" id="LK391709">
    <property type="protein sequence ID" value="CDR96119.1"/>
    <property type="molecule type" value="Genomic_DNA"/>
</dbReference>
<dbReference type="AlphaFoldDB" id="A0A061DB24"/>
<dbReference type="GeneID" id="24564660"/>
<reference evidence="2" key="1">
    <citation type="journal article" date="2014" name="Nucleic Acids Res.">
        <title>The evolutionary dynamics of variant antigen genes in Babesia reveal a history of genomic innovation underlying host-parasite interaction.</title>
        <authorList>
            <person name="Jackson A.P."/>
            <person name="Otto T.D."/>
            <person name="Darby A."/>
            <person name="Ramaprasad A."/>
            <person name="Xia D."/>
            <person name="Echaide I.E."/>
            <person name="Farber M."/>
            <person name="Gahlot S."/>
            <person name="Gamble J."/>
            <person name="Gupta D."/>
            <person name="Gupta Y."/>
            <person name="Jackson L."/>
            <person name="Malandrin L."/>
            <person name="Malas T.B."/>
            <person name="Moussa E."/>
            <person name="Nair M."/>
            <person name="Reid A.J."/>
            <person name="Sanders M."/>
            <person name="Sharma J."/>
            <person name="Tracey A."/>
            <person name="Quail M.A."/>
            <person name="Weir W."/>
            <person name="Wastling J.M."/>
            <person name="Hall N."/>
            <person name="Willadsen P."/>
            <person name="Lingelbach K."/>
            <person name="Shiels B."/>
            <person name="Tait A."/>
            <person name="Berriman M."/>
            <person name="Allred D.R."/>
            <person name="Pain A."/>
        </authorList>
    </citation>
    <scope>NUCLEOTIDE SEQUENCE [LARGE SCALE GENOMIC DNA]</scope>
    <source>
        <strain evidence="2">Bond</strain>
    </source>
</reference>
<dbReference type="Proteomes" id="UP000033188">
    <property type="component" value="Chromosome 3"/>
</dbReference>
<evidence type="ECO:0000313" key="2">
    <source>
        <dbReference type="Proteomes" id="UP000033188"/>
    </source>
</evidence>
<gene>
    <name evidence="1" type="ORF">BBBOND_0300240</name>
</gene>
<organism evidence="1 2">
    <name type="scientific">Babesia bigemina</name>
    <dbReference type="NCBI Taxonomy" id="5866"/>
    <lineage>
        <taxon>Eukaryota</taxon>
        <taxon>Sar</taxon>
        <taxon>Alveolata</taxon>
        <taxon>Apicomplexa</taxon>
        <taxon>Aconoidasida</taxon>
        <taxon>Piroplasmida</taxon>
        <taxon>Babesiidae</taxon>
        <taxon>Babesia</taxon>
    </lineage>
</organism>
<dbReference type="KEGG" id="bbig:BBBOND_0300240"/>
<sequence length="70" mass="6777">MVDGTGYALLWLRGLRGEVVEGTGSGSGSVAVEGIGSGSGSVVVGECVARLRGLGAAVAEGSGKVREDGI</sequence>
<accession>A0A061DB24</accession>